<feature type="region of interest" description="Disordered" evidence="1">
    <location>
        <begin position="90"/>
        <end position="126"/>
    </location>
</feature>
<accession>A0A0G4I6K9</accession>
<dbReference type="VEuPathDB" id="CryptoDB:Cvel_1904"/>
<protein>
    <submittedName>
        <fullName evidence="2">Uncharacterized protein</fullName>
    </submittedName>
</protein>
<feature type="compositionally biased region" description="Low complexity" evidence="1">
    <location>
        <begin position="41"/>
        <end position="53"/>
    </location>
</feature>
<organism evidence="2">
    <name type="scientific">Chromera velia CCMP2878</name>
    <dbReference type="NCBI Taxonomy" id="1169474"/>
    <lineage>
        <taxon>Eukaryota</taxon>
        <taxon>Sar</taxon>
        <taxon>Alveolata</taxon>
        <taxon>Colpodellida</taxon>
        <taxon>Chromeraceae</taxon>
        <taxon>Chromera</taxon>
    </lineage>
</organism>
<feature type="compositionally biased region" description="Polar residues" evidence="1">
    <location>
        <begin position="114"/>
        <end position="123"/>
    </location>
</feature>
<evidence type="ECO:0000313" key="2">
    <source>
        <dbReference type="EMBL" id="CEM52682.1"/>
    </source>
</evidence>
<dbReference type="AlphaFoldDB" id="A0A0G4I6K9"/>
<dbReference type="EMBL" id="CDMZ01005332">
    <property type="protein sequence ID" value="CEM52682.1"/>
    <property type="molecule type" value="Genomic_DNA"/>
</dbReference>
<feature type="compositionally biased region" description="Polar residues" evidence="1">
    <location>
        <begin position="1"/>
        <end position="14"/>
    </location>
</feature>
<feature type="compositionally biased region" description="Low complexity" evidence="1">
    <location>
        <begin position="90"/>
        <end position="113"/>
    </location>
</feature>
<gene>
    <name evidence="2" type="ORF">Cvel_1904</name>
</gene>
<name>A0A0G4I6K9_9ALVE</name>
<feature type="region of interest" description="Disordered" evidence="1">
    <location>
        <begin position="1"/>
        <end position="76"/>
    </location>
</feature>
<sequence>MADRQQLLQQSHRNSLPRKRTERGTVGASGVLVEEPVRDFPSVSPKASPSEKASSSKRGDESEGARSPGSPFGFRISAETGDVEMSLPSLELPQSQSQSLQGSSPLHASSISSPQNSQMNQMETPGPSPVLSLYACMGGMQTLAAEQEQVLLPPSILYQAASASQGLVLNGNWYHFTDKVLLRAECLIDIFFAWKDLLSEHDSLRMQERRRARSVCRQTPGVFANTQTKKKKSGDDEKTKEKGALDLKTGALALALRWREFEIDFLAQAETASQAALHNLRQLGRVARVLDYWAIREPLGSGVQMAGFRSKRLAALESFLLTLREVSAAALKPSKGGVSLQQGSSKHQFEASVVGRAEEKGVSSQDRKVREASRFLLEAHREVLSYVESLSDSLAEVDPELQMNPRLVAVLRKFDKAYKAAARHFPPFNKFTLGDGV</sequence>
<proteinExistence type="predicted"/>
<reference evidence="2" key="1">
    <citation type="submission" date="2014-11" db="EMBL/GenBank/DDBJ databases">
        <authorList>
            <person name="Otto D Thomas"/>
            <person name="Naeem Raeece"/>
        </authorList>
    </citation>
    <scope>NUCLEOTIDE SEQUENCE</scope>
</reference>
<evidence type="ECO:0000256" key="1">
    <source>
        <dbReference type="SAM" id="MobiDB-lite"/>
    </source>
</evidence>